<evidence type="ECO:0008006" key="5">
    <source>
        <dbReference type="Google" id="ProtNLM"/>
    </source>
</evidence>
<evidence type="ECO:0000313" key="3">
    <source>
        <dbReference type="EMBL" id="RYC70043.1"/>
    </source>
</evidence>
<reference evidence="3 4" key="1">
    <citation type="submission" date="2019-01" db="EMBL/GenBank/DDBJ databases">
        <title>Spirosoma flava sp. nov., a propanil-degrading bacterium isolated from herbicide-contaminated soil.</title>
        <authorList>
            <person name="Zhang L."/>
            <person name="Jiang J.-D."/>
        </authorList>
    </citation>
    <scope>NUCLEOTIDE SEQUENCE [LARGE SCALE GENOMIC DNA]</scope>
    <source>
        <strain evidence="3 4">TY50</strain>
    </source>
</reference>
<dbReference type="InterPro" id="IPR020209">
    <property type="entry name" value="Cas6b_C"/>
</dbReference>
<feature type="domain" description="Cas6b N-terminal" evidence="2">
    <location>
        <begin position="3"/>
        <end position="81"/>
    </location>
</feature>
<dbReference type="AlphaFoldDB" id="A0A4Q2UKJ7"/>
<evidence type="ECO:0000313" key="4">
    <source>
        <dbReference type="Proteomes" id="UP000290407"/>
    </source>
</evidence>
<keyword evidence="4" id="KW-1185">Reference proteome</keyword>
<organism evidence="3 4">
    <name type="scientific">Spirosoma sordidisoli</name>
    <dbReference type="NCBI Taxonomy" id="2502893"/>
    <lineage>
        <taxon>Bacteria</taxon>
        <taxon>Pseudomonadati</taxon>
        <taxon>Bacteroidota</taxon>
        <taxon>Cytophagia</taxon>
        <taxon>Cytophagales</taxon>
        <taxon>Cytophagaceae</taxon>
        <taxon>Spirosoma</taxon>
    </lineage>
</organism>
<feature type="domain" description="Cas6b C-terminal" evidence="1">
    <location>
        <begin position="106"/>
        <end position="229"/>
    </location>
</feature>
<sequence length="234" mass="27182">MLLKSLFVVFPNVRLRAHEIGRFRGFLNHQIDWQNPLFHNHTEEPNGVIYRYPRIQYRMHRGRAALFGIQDGFDALSQFLNTHLDNLPEAFWDIERAEQRTRLELTERPLAYTLHHWLGLNTIRNRDGSLLDLESVYDDLTDEAQQRAMLQRILTAQVLKFCGDMGCRLPTGALQVSVEEVQETGLRTIRSQTGQTRLRSFQLQFTTNLPLPDHMALGKGVSKGYGWLVQDKPR</sequence>
<dbReference type="RefSeq" id="WP_129601271.1">
    <property type="nucleotide sequence ID" value="NZ_SBLB01000002.1"/>
</dbReference>
<evidence type="ECO:0000259" key="1">
    <source>
        <dbReference type="Pfam" id="PF17262"/>
    </source>
</evidence>
<dbReference type="EMBL" id="SBLB01000002">
    <property type="protein sequence ID" value="RYC70043.1"/>
    <property type="molecule type" value="Genomic_DNA"/>
</dbReference>
<name>A0A4Q2UKJ7_9BACT</name>
<dbReference type="Pfam" id="PF17955">
    <property type="entry name" value="Cas6b_N"/>
    <property type="match status" value="1"/>
</dbReference>
<dbReference type="InterPro" id="IPR041528">
    <property type="entry name" value="Cas6b_N"/>
</dbReference>
<protein>
    <recommendedName>
        <fullName evidence="5">Type I-MYXAN CRISPR-associated protein Cas6/Cmx6</fullName>
    </recommendedName>
</protein>
<dbReference type="Pfam" id="PF17262">
    <property type="entry name" value="Cas6b_C"/>
    <property type="match status" value="1"/>
</dbReference>
<evidence type="ECO:0000259" key="2">
    <source>
        <dbReference type="Pfam" id="PF17955"/>
    </source>
</evidence>
<comment type="caution">
    <text evidence="3">The sequence shown here is derived from an EMBL/GenBank/DDBJ whole genome shotgun (WGS) entry which is preliminary data.</text>
</comment>
<accession>A0A4Q2UKJ7</accession>
<gene>
    <name evidence="3" type="ORF">EQG79_09235</name>
</gene>
<proteinExistence type="predicted"/>
<dbReference type="Proteomes" id="UP000290407">
    <property type="component" value="Unassembled WGS sequence"/>
</dbReference>